<dbReference type="SUPFAM" id="SSF161098">
    <property type="entry name" value="MetI-like"/>
    <property type="match status" value="1"/>
</dbReference>
<dbReference type="InterPro" id="IPR005769">
    <property type="entry name" value="PhnE/PtxC"/>
</dbReference>
<dbReference type="GO" id="GO:0015416">
    <property type="term" value="F:ABC-type phosphonate transporter activity"/>
    <property type="evidence" value="ECO:0007669"/>
    <property type="project" value="InterPro"/>
</dbReference>
<keyword evidence="6 7" id="KW-0472">Membrane</keyword>
<evidence type="ECO:0000256" key="1">
    <source>
        <dbReference type="ARBA" id="ARBA00004651"/>
    </source>
</evidence>
<reference evidence="9" key="1">
    <citation type="submission" date="2020-09" db="EMBL/GenBank/DDBJ databases">
        <title>Pelobacter alkaliphilus sp. nov., a novel anaerobic arsenate-reducing bacterium from terrestrial mud volcano.</title>
        <authorList>
            <person name="Khomyakova M.A."/>
            <person name="Merkel A.Y."/>
            <person name="Slobodkin A.I."/>
        </authorList>
    </citation>
    <scope>NUCLEOTIDE SEQUENCE</scope>
    <source>
        <strain evidence="9">M08fum</strain>
    </source>
</reference>
<feature type="domain" description="ABC transmembrane type-1" evidence="8">
    <location>
        <begin position="149"/>
        <end position="332"/>
    </location>
</feature>
<evidence type="ECO:0000259" key="8">
    <source>
        <dbReference type="PROSITE" id="PS50928"/>
    </source>
</evidence>
<dbReference type="InterPro" id="IPR035906">
    <property type="entry name" value="MetI-like_sf"/>
</dbReference>
<keyword evidence="2 7" id="KW-0813">Transport</keyword>
<evidence type="ECO:0000256" key="4">
    <source>
        <dbReference type="ARBA" id="ARBA00022692"/>
    </source>
</evidence>
<dbReference type="Pfam" id="PF00528">
    <property type="entry name" value="BPD_transp_1"/>
    <property type="match status" value="1"/>
</dbReference>
<dbReference type="PANTHER" id="PTHR30043">
    <property type="entry name" value="PHOSPHONATES TRANSPORT SYSTEM PERMEASE PROTEIN"/>
    <property type="match status" value="1"/>
</dbReference>
<dbReference type="RefSeq" id="WP_191155862.1">
    <property type="nucleotide sequence ID" value="NZ_JACWUN010000009.1"/>
</dbReference>
<dbReference type="InterPro" id="IPR000515">
    <property type="entry name" value="MetI-like"/>
</dbReference>
<feature type="transmembrane region" description="Helical" evidence="7">
    <location>
        <begin position="155"/>
        <end position="175"/>
    </location>
</feature>
<protein>
    <submittedName>
        <fullName evidence="9">Phosphonate ABC transporter, permease protein PhnE</fullName>
    </submittedName>
</protein>
<organism evidence="9 10">
    <name type="scientific">Pelovirga terrestris</name>
    <dbReference type="NCBI Taxonomy" id="2771352"/>
    <lineage>
        <taxon>Bacteria</taxon>
        <taxon>Pseudomonadati</taxon>
        <taxon>Thermodesulfobacteriota</taxon>
        <taxon>Desulfuromonadia</taxon>
        <taxon>Geobacterales</taxon>
        <taxon>Geobacteraceae</taxon>
        <taxon>Pelovirga</taxon>
    </lineage>
</organism>
<dbReference type="Gene3D" id="1.10.3720.10">
    <property type="entry name" value="MetI-like"/>
    <property type="match status" value="1"/>
</dbReference>
<keyword evidence="4 7" id="KW-0812">Transmembrane</keyword>
<dbReference type="Proteomes" id="UP000632828">
    <property type="component" value="Unassembled WGS sequence"/>
</dbReference>
<evidence type="ECO:0000313" key="10">
    <source>
        <dbReference type="Proteomes" id="UP000632828"/>
    </source>
</evidence>
<feature type="transmembrane region" description="Helical" evidence="7">
    <location>
        <begin position="201"/>
        <end position="224"/>
    </location>
</feature>
<evidence type="ECO:0000256" key="7">
    <source>
        <dbReference type="RuleBase" id="RU363032"/>
    </source>
</evidence>
<dbReference type="EMBL" id="JACWUN010000009">
    <property type="protein sequence ID" value="MBD1400873.1"/>
    <property type="molecule type" value="Genomic_DNA"/>
</dbReference>
<dbReference type="PROSITE" id="PS50928">
    <property type="entry name" value="ABC_TM1"/>
    <property type="match status" value="1"/>
</dbReference>
<comment type="caution">
    <text evidence="9">The sequence shown here is derived from an EMBL/GenBank/DDBJ whole genome shotgun (WGS) entry which is preliminary data.</text>
</comment>
<comment type="similarity">
    <text evidence="7">Belongs to the binding-protein-dependent transport system permease family.</text>
</comment>
<evidence type="ECO:0000313" key="9">
    <source>
        <dbReference type="EMBL" id="MBD1400873.1"/>
    </source>
</evidence>
<keyword evidence="3" id="KW-1003">Cell membrane</keyword>
<evidence type="ECO:0000256" key="5">
    <source>
        <dbReference type="ARBA" id="ARBA00022989"/>
    </source>
</evidence>
<evidence type="ECO:0000256" key="3">
    <source>
        <dbReference type="ARBA" id="ARBA00022475"/>
    </source>
</evidence>
<feature type="transmembrane region" description="Helical" evidence="7">
    <location>
        <begin position="311"/>
        <end position="332"/>
    </location>
</feature>
<sequence length="340" mass="38033">MVERADTTGKRSVSEWTLRPEYTKRFIAATLLVVVLLTFSAQRTEIDRMMVMSGEALLSVTGITDESQVARGLGRIFGDMFPLVVAERREVGRIENFDPERLPWLGRLETEIQTLSQLNTNTLQMETIEVERQVLIEPLGYLRYVLWLMWQTIEIAIWGTILSVLIAIPLGYFGARNYAPFALLYHLSRTTSSFFRAMPELIIALFLVLAYGFGPIAGVLALGVHTSGFLGKFFAEDIENADKGPQEALLSTGANRVKVLIYTVLPQVAPSYTGYVQYILERNIRSATVLGIVGAGGIGQELKGRFEMFNFGHVSTILLVILLTVIVLEYIAGNLRKRMM</sequence>
<dbReference type="NCBIfam" id="TIGR01097">
    <property type="entry name" value="PhnE"/>
    <property type="match status" value="1"/>
</dbReference>
<name>A0A8J6UH38_9BACT</name>
<dbReference type="CDD" id="cd06261">
    <property type="entry name" value="TM_PBP2"/>
    <property type="match status" value="1"/>
</dbReference>
<dbReference type="AlphaFoldDB" id="A0A8J6UH38"/>
<dbReference type="PANTHER" id="PTHR30043:SF1">
    <property type="entry name" value="ABC TRANSPORT SYSTEM PERMEASE PROTEIN P69"/>
    <property type="match status" value="1"/>
</dbReference>
<dbReference type="GO" id="GO:0005886">
    <property type="term" value="C:plasma membrane"/>
    <property type="evidence" value="ECO:0007669"/>
    <property type="project" value="UniProtKB-SubCell"/>
</dbReference>
<accession>A0A8J6UH38</accession>
<proteinExistence type="inferred from homology"/>
<evidence type="ECO:0000256" key="2">
    <source>
        <dbReference type="ARBA" id="ARBA00022448"/>
    </source>
</evidence>
<gene>
    <name evidence="9" type="primary">phnE</name>
    <name evidence="9" type="ORF">ICT70_09335</name>
</gene>
<keyword evidence="10" id="KW-1185">Reference proteome</keyword>
<keyword evidence="5 7" id="KW-1133">Transmembrane helix</keyword>
<comment type="subcellular location">
    <subcellularLocation>
        <location evidence="1 7">Cell membrane</location>
        <topology evidence="1 7">Multi-pass membrane protein</topology>
    </subcellularLocation>
</comment>
<evidence type="ECO:0000256" key="6">
    <source>
        <dbReference type="ARBA" id="ARBA00023136"/>
    </source>
</evidence>